<protein>
    <submittedName>
        <fullName evidence="1">Uncharacterized protein</fullName>
    </submittedName>
</protein>
<name>A0A2P2P8G2_RHIMU</name>
<dbReference type="EMBL" id="GGEC01070580">
    <property type="protein sequence ID" value="MBX51064.1"/>
    <property type="molecule type" value="Transcribed_RNA"/>
</dbReference>
<sequence>MRSVSPVSIHPSIHLLLPIFSSSHKIQNPNMLSLPHHHQP</sequence>
<accession>A0A2P2P8G2</accession>
<organism evidence="1">
    <name type="scientific">Rhizophora mucronata</name>
    <name type="common">Asiatic mangrove</name>
    <dbReference type="NCBI Taxonomy" id="61149"/>
    <lineage>
        <taxon>Eukaryota</taxon>
        <taxon>Viridiplantae</taxon>
        <taxon>Streptophyta</taxon>
        <taxon>Embryophyta</taxon>
        <taxon>Tracheophyta</taxon>
        <taxon>Spermatophyta</taxon>
        <taxon>Magnoliopsida</taxon>
        <taxon>eudicotyledons</taxon>
        <taxon>Gunneridae</taxon>
        <taxon>Pentapetalae</taxon>
        <taxon>rosids</taxon>
        <taxon>fabids</taxon>
        <taxon>Malpighiales</taxon>
        <taxon>Rhizophoraceae</taxon>
        <taxon>Rhizophora</taxon>
    </lineage>
</organism>
<dbReference type="AlphaFoldDB" id="A0A2P2P8G2"/>
<proteinExistence type="predicted"/>
<reference evidence="1" key="1">
    <citation type="submission" date="2018-02" db="EMBL/GenBank/DDBJ databases">
        <title>Rhizophora mucronata_Transcriptome.</title>
        <authorList>
            <person name="Meera S.P."/>
            <person name="Sreeshan A."/>
            <person name="Augustine A."/>
        </authorList>
    </citation>
    <scope>NUCLEOTIDE SEQUENCE</scope>
    <source>
        <tissue evidence="1">Leaf</tissue>
    </source>
</reference>
<evidence type="ECO:0000313" key="1">
    <source>
        <dbReference type="EMBL" id="MBX51064.1"/>
    </source>
</evidence>